<feature type="compositionally biased region" description="Low complexity" evidence="1">
    <location>
        <begin position="603"/>
        <end position="615"/>
    </location>
</feature>
<feature type="compositionally biased region" description="Low complexity" evidence="1">
    <location>
        <begin position="511"/>
        <end position="522"/>
    </location>
</feature>
<feature type="region of interest" description="Disordered" evidence="1">
    <location>
        <begin position="327"/>
        <end position="397"/>
    </location>
</feature>
<feature type="compositionally biased region" description="Basic and acidic residues" evidence="1">
    <location>
        <begin position="616"/>
        <end position="628"/>
    </location>
</feature>
<evidence type="ECO:0000256" key="1">
    <source>
        <dbReference type="SAM" id="MobiDB-lite"/>
    </source>
</evidence>
<feature type="compositionally biased region" description="Polar residues" evidence="1">
    <location>
        <begin position="40"/>
        <end position="49"/>
    </location>
</feature>
<accession>A0A2A2JKG1</accession>
<evidence type="ECO:0000313" key="2">
    <source>
        <dbReference type="EMBL" id="PAV62101.1"/>
    </source>
</evidence>
<feature type="region of interest" description="Disordered" evidence="1">
    <location>
        <begin position="1"/>
        <end position="78"/>
    </location>
</feature>
<feature type="compositionally biased region" description="Polar residues" evidence="1">
    <location>
        <begin position="358"/>
        <end position="370"/>
    </location>
</feature>
<feature type="compositionally biased region" description="Low complexity" evidence="1">
    <location>
        <begin position="830"/>
        <end position="839"/>
    </location>
</feature>
<dbReference type="STRING" id="2018661.A0A2A2JKG1"/>
<protein>
    <submittedName>
        <fullName evidence="2">Uncharacterized protein</fullName>
    </submittedName>
</protein>
<feature type="compositionally biased region" description="Low complexity" evidence="1">
    <location>
        <begin position="372"/>
        <end position="388"/>
    </location>
</feature>
<dbReference type="AlphaFoldDB" id="A0A2A2JKG1"/>
<feature type="compositionally biased region" description="Low complexity" evidence="1">
    <location>
        <begin position="548"/>
        <end position="571"/>
    </location>
</feature>
<reference evidence="2 3" key="1">
    <citation type="journal article" date="2017" name="Curr. Biol.">
        <title>Genome architecture and evolution of a unichromosomal asexual nematode.</title>
        <authorList>
            <person name="Fradin H."/>
            <person name="Zegar C."/>
            <person name="Gutwein M."/>
            <person name="Lucas J."/>
            <person name="Kovtun M."/>
            <person name="Corcoran D."/>
            <person name="Baugh L.R."/>
            <person name="Kiontke K."/>
            <person name="Gunsalus K."/>
            <person name="Fitch D.H."/>
            <person name="Piano F."/>
        </authorList>
    </citation>
    <scope>NUCLEOTIDE SEQUENCE [LARGE SCALE GENOMIC DNA]</scope>
    <source>
        <strain evidence="2">PF1309</strain>
    </source>
</reference>
<organism evidence="2 3">
    <name type="scientific">Diploscapter pachys</name>
    <dbReference type="NCBI Taxonomy" id="2018661"/>
    <lineage>
        <taxon>Eukaryota</taxon>
        <taxon>Metazoa</taxon>
        <taxon>Ecdysozoa</taxon>
        <taxon>Nematoda</taxon>
        <taxon>Chromadorea</taxon>
        <taxon>Rhabditida</taxon>
        <taxon>Rhabditina</taxon>
        <taxon>Rhabditomorpha</taxon>
        <taxon>Rhabditoidea</taxon>
        <taxon>Rhabditidae</taxon>
        <taxon>Diploscapter</taxon>
    </lineage>
</organism>
<proteinExistence type="predicted"/>
<sequence length="923" mass="94285">MMKSPGIGPSATTATAPQVLVPSVSGPTSHTPPGLLPIQAPTNDAQMPTNLAPIMLGEKRPASGHPGPSPSPVKTAKLDPEIYKNGIIGIAKSSSGTPPVVRTPLSHESIKPHTTSAESSHPSDPGHRIASARATPLSSLPPSAASLFINTNAPGSQPQPTAELLQQLAAAAAGQGPHATGSIDTLRLLNGHPALAQFTAGSLTAGTNPFLAAAAASTTGGLPLFNPQMFLQSQAQQLQQVQQASQNSQQASAMIQQAALNAAVAQHLPAGLQFPPNAALGSQLAGAALLGSQNAANAAASSMVNKKPGRWCGMHVKIAMQIDEHKKQLAKQAQLAQHPGPSSAHPSTSGPIGGLHHSVSTAPTTSTQPIMSAGSAHSTASGASSVATDPALNRLPPPADMAQLLQAAQQQHHAQQQLLAAVAVSRSALISGQPSAGPGQSASSLTPQQNAQPHCLPSTSTAQQAGLPLSFPHGLLASLPPFAQPNPHLMSAALQEATRRVAATPKPAPTSLLQPLQQSMSQGGRTSSVMSRGPTNQPTNPGQSTNFPAGLPSGLPGLPPGFHLGANGPGLSLPPPAAGASLTNGTSDAAAQQQALLHAVMMQHQHQQQQNQQAEQQRREQAQREQHQFHAQQQQQQAAQLQAHQQLLASAAAQQHLLGIQTSSANANPAAQLAARNAAADQANVMALMQQIQMMQQLGNPGQALQLLAQLQAHQSGGLAAAAPTPSAVPHTQAPPTSALNQPNQMDLLRAQLEQAQTSRANPLDSDAFMRMYSSQQQLSAANNSTNSNPSGRPAVFEALLALQASQGNHQGSQQPGNRLGLPPAGLPGLGLPQQQGIPGPNPSNLSSAGSLAPSSVVSTATSQNGPSIGTQNPNAALFAPLLGLPNLSAPQNFLGQKLPFPAGGLQQLVQMKQNELAPPNGR</sequence>
<feature type="compositionally biased region" description="Polar residues" evidence="1">
    <location>
        <begin position="523"/>
        <end position="547"/>
    </location>
</feature>
<feature type="compositionally biased region" description="Polar residues" evidence="1">
    <location>
        <begin position="431"/>
        <end position="464"/>
    </location>
</feature>
<feature type="region of interest" description="Disordered" evidence="1">
    <location>
        <begin position="94"/>
        <end position="130"/>
    </location>
</feature>
<feature type="region of interest" description="Disordered" evidence="1">
    <location>
        <begin position="719"/>
        <end position="742"/>
    </location>
</feature>
<comment type="caution">
    <text evidence="2">The sequence shown here is derived from an EMBL/GenBank/DDBJ whole genome shotgun (WGS) entry which is preliminary data.</text>
</comment>
<gene>
    <name evidence="2" type="ORF">WR25_07506</name>
</gene>
<keyword evidence="3" id="KW-1185">Reference proteome</keyword>
<feature type="region of interest" description="Disordered" evidence="1">
    <location>
        <begin position="807"/>
        <end position="872"/>
    </location>
</feature>
<feature type="region of interest" description="Disordered" evidence="1">
    <location>
        <begin position="431"/>
        <end position="466"/>
    </location>
</feature>
<dbReference type="EMBL" id="LIAE01010386">
    <property type="protein sequence ID" value="PAV62101.1"/>
    <property type="molecule type" value="Genomic_DNA"/>
</dbReference>
<dbReference type="OrthoDB" id="5871933at2759"/>
<dbReference type="Proteomes" id="UP000218231">
    <property type="component" value="Unassembled WGS sequence"/>
</dbReference>
<evidence type="ECO:0000313" key="3">
    <source>
        <dbReference type="Proteomes" id="UP000218231"/>
    </source>
</evidence>
<feature type="compositionally biased region" description="Polar residues" evidence="1">
    <location>
        <begin position="112"/>
        <end position="122"/>
    </location>
</feature>
<feature type="region of interest" description="Disordered" evidence="1">
    <location>
        <begin position="498"/>
        <end position="637"/>
    </location>
</feature>
<feature type="compositionally biased region" description="Polar residues" evidence="1">
    <location>
        <begin position="844"/>
        <end position="872"/>
    </location>
</feature>
<name>A0A2A2JKG1_9BILA</name>